<keyword evidence="3" id="KW-0813">Transport</keyword>
<feature type="compositionally biased region" description="Basic and acidic residues" evidence="9">
    <location>
        <begin position="1208"/>
        <end position="1220"/>
    </location>
</feature>
<keyword evidence="14" id="KW-1185">Reference proteome</keyword>
<accession>A0A562IEV6</accession>
<feature type="compositionally biased region" description="Low complexity" evidence="9">
    <location>
        <begin position="1176"/>
        <end position="1189"/>
    </location>
</feature>
<keyword evidence="5 10" id="KW-0812">Transmembrane</keyword>
<dbReference type="Pfam" id="PF07690">
    <property type="entry name" value="MFS_1"/>
    <property type="match status" value="1"/>
</dbReference>
<feature type="region of interest" description="Disordered" evidence="9">
    <location>
        <begin position="427"/>
        <end position="454"/>
    </location>
</feature>
<feature type="compositionally biased region" description="Low complexity" evidence="9">
    <location>
        <begin position="444"/>
        <end position="454"/>
    </location>
</feature>
<name>A0A562IEV6_MICOL</name>
<dbReference type="PROSITE" id="PS51257">
    <property type="entry name" value="PROKAR_LIPOPROTEIN"/>
    <property type="match status" value="1"/>
</dbReference>
<feature type="transmembrane region" description="Helical" evidence="10">
    <location>
        <begin position="659"/>
        <end position="678"/>
    </location>
</feature>
<reference evidence="13 14" key="1">
    <citation type="submission" date="2019-07" db="EMBL/GenBank/DDBJ databases">
        <title>R&amp;d 2014.</title>
        <authorList>
            <person name="Klenk H.-P."/>
        </authorList>
    </citation>
    <scope>NUCLEOTIDE SEQUENCE [LARGE SCALE GENOMIC DNA]</scope>
    <source>
        <strain evidence="13 14">DSM 43868</strain>
    </source>
</reference>
<dbReference type="NCBIfam" id="TIGR00711">
    <property type="entry name" value="efflux_EmrB"/>
    <property type="match status" value="1"/>
</dbReference>
<evidence type="ECO:0000256" key="4">
    <source>
        <dbReference type="ARBA" id="ARBA00022475"/>
    </source>
</evidence>
<sequence>MRRTVGVAAASAAVVLAAGCGGGGPQSSGDQKLTGDKIVLGVLNDQSGAYSELSGKNSVKAVEMAIADFKAKYGDKAVTRNIAVETADHQNKPDVANTKAQEMIDRKGADAILDVPTSSAALKVADVAKEKKRLYFNIGAATTDLTGKSCNRYTFHYAYDTYMLAHGTGTVTTQQVGKNWYILYPNYAFGQDMEKNFSAAIGAAGGTVVGGAPFPNTSGDYSSFLLKAPTLNPKPQVLGTMQAGAELVNVVKQYNEFKLRDKGIGLAVGLMFITDIHSLTPAALAGTTYTDAWYWNFDQQNREWADRFQKETGTRPPFAHAANYSAALQYLEAVQAAGTDDADAVVKGLEGKEVNDLFLRNGSALAVRPGARRHPGQPGPGAGAGLPGAPLQADGVRALRFPRRARRRALRHRPPVRLARRAALDHLRQGGHRRGARRHRHAVGRGARLGARRPPGGLAVVLRVRGDRPGHRRHLRTRRAAVPAWDLGVGRAVGACTVCTTGSVAHIDAVSPIWRHPEGSDTPMSPTSGRRRVTWRTNDTNRFRIEMLSHTLNGVTSLPRIVLRVAGESGGRTPHMQPHENTGHPRRWAILGVLVISLLVVVLDNTILNVALRTLADPVHGLGATQGELEWSINSYTLVFAGLLFTFGVLGDRAGRRRFLLIGLAFFGLASLLSAYAQNPGQLIAARALMGVGGAAIMPVTLSIISNVFDPRERGRAIGIWAGAVGLAVAIGPILGGALLEHYWWGSVFLINVPVVALGVVLVALLVPESRDPDPGRVDLAGVLLSVVGLVALTYGIIDGGEHGFGRPLVWASLVGGLAMLAWFVTHELRSDHPSLDVRLFRVPRFAAPVAMVGLIFFAAMGVMFFSSFYLQLVRGYSPLETGLLFLPFAVAQLVFAPRSAAMVRRYGGRAVAVVGLALTVVALGAFAFVDAGTPIWAILVLYFLQGAGMANIMPPATESIMSALPREKAGVGSAVSNTVRQVAGALGVAVLGSVLSAVYRDDVAPALRGLPAQAHEAAGESISGAYAVAGQLGPAAPHLVAAADHAFVSAMHWAAALSAAVAALGVVVALRWLPGRAGADRRPRRWPASRSWLEPRRFGDNVGHDICRRGSAVARATAERPRGRGHRGGHPRPARRRQHDRDADDRGDRGPGRGRQEHHLPPLARQERAADRRAAPAQGHRAAAGRPLRPGRPRAAGRRGRPPHRPPGREDHAVPRARGEPQPGAVPAVPEHHRAPPDADARGAPPRDAQRRAAGRPGRRGGDGPAHRPDADPAVAALAPRPGRGPAPGADRRRRAGGHPRPLSAGARPAQPEGVRRRCRRSASCTSRARSGFCQSAPRSWPTRSSRCVTVLTCTCSSSAARARLPPTPK</sequence>
<evidence type="ECO:0000256" key="2">
    <source>
        <dbReference type="ARBA" id="ARBA00010062"/>
    </source>
</evidence>
<keyword evidence="8 10" id="KW-0472">Membrane</keyword>
<dbReference type="PANTHER" id="PTHR42718">
    <property type="entry name" value="MAJOR FACILITATOR SUPERFAMILY MULTIDRUG TRANSPORTER MFSC"/>
    <property type="match status" value="1"/>
</dbReference>
<dbReference type="InterPro" id="IPR036259">
    <property type="entry name" value="MFS_trans_sf"/>
</dbReference>
<evidence type="ECO:0000256" key="10">
    <source>
        <dbReference type="SAM" id="Phobius"/>
    </source>
</evidence>
<feature type="compositionally biased region" description="Low complexity" evidence="9">
    <location>
        <begin position="1273"/>
        <end position="1290"/>
    </location>
</feature>
<feature type="domain" description="Major facilitator superfamily (MFS) profile" evidence="12">
    <location>
        <begin position="590"/>
        <end position="1078"/>
    </location>
</feature>
<feature type="compositionally biased region" description="Basic residues" evidence="9">
    <location>
        <begin position="429"/>
        <end position="443"/>
    </location>
</feature>
<feature type="compositionally biased region" description="Basic residues" evidence="9">
    <location>
        <begin position="1190"/>
        <end position="1207"/>
    </location>
</feature>
<dbReference type="SUPFAM" id="SSF53822">
    <property type="entry name" value="Periplasmic binding protein-like I"/>
    <property type="match status" value="1"/>
</dbReference>
<evidence type="ECO:0000256" key="1">
    <source>
        <dbReference type="ARBA" id="ARBA00004651"/>
    </source>
</evidence>
<feature type="transmembrane region" description="Helical" evidence="10">
    <location>
        <begin position="1054"/>
        <end position="1074"/>
    </location>
</feature>
<comment type="caution">
    <text evidence="13">The sequence shown here is derived from an EMBL/GenBank/DDBJ whole genome shotgun (WGS) entry which is preliminary data.</text>
</comment>
<organism evidence="13 14">
    <name type="scientific">Micromonospora olivasterospora</name>
    <dbReference type="NCBI Taxonomy" id="1880"/>
    <lineage>
        <taxon>Bacteria</taxon>
        <taxon>Bacillati</taxon>
        <taxon>Actinomycetota</taxon>
        <taxon>Actinomycetes</taxon>
        <taxon>Micromonosporales</taxon>
        <taxon>Micromonosporaceae</taxon>
        <taxon>Micromonospora</taxon>
    </lineage>
</organism>
<feature type="compositionally biased region" description="Low complexity" evidence="9">
    <location>
        <begin position="1323"/>
        <end position="1332"/>
    </location>
</feature>
<feature type="signal peptide" evidence="11">
    <location>
        <begin position="1"/>
        <end position="17"/>
    </location>
</feature>
<dbReference type="Pfam" id="PF13458">
    <property type="entry name" value="Peripla_BP_6"/>
    <property type="match status" value="1"/>
</dbReference>
<protein>
    <submittedName>
        <fullName evidence="13">EmrB/QacA subfamily drug resistance transporter</fullName>
    </submittedName>
</protein>
<dbReference type="CDD" id="cd06327">
    <property type="entry name" value="PBP1_SBP-like"/>
    <property type="match status" value="1"/>
</dbReference>
<dbReference type="PRINTS" id="PR01036">
    <property type="entry name" value="TCRTETB"/>
</dbReference>
<evidence type="ECO:0000256" key="9">
    <source>
        <dbReference type="SAM" id="MobiDB-lite"/>
    </source>
</evidence>
<dbReference type="SUPFAM" id="SSF103473">
    <property type="entry name" value="MFS general substrate transporter"/>
    <property type="match status" value="1"/>
</dbReference>
<evidence type="ECO:0000256" key="7">
    <source>
        <dbReference type="ARBA" id="ARBA00022989"/>
    </source>
</evidence>
<dbReference type="InterPro" id="IPR020846">
    <property type="entry name" value="MFS_dom"/>
</dbReference>
<feature type="transmembrane region" description="Helical" evidence="10">
    <location>
        <begin position="846"/>
        <end position="871"/>
    </location>
</feature>
<feature type="transmembrane region" description="Helical" evidence="10">
    <location>
        <begin position="717"/>
        <end position="736"/>
    </location>
</feature>
<evidence type="ECO:0000256" key="11">
    <source>
        <dbReference type="SAM" id="SignalP"/>
    </source>
</evidence>
<feature type="region of interest" description="Disordered" evidence="9">
    <location>
        <begin position="1112"/>
        <end position="1345"/>
    </location>
</feature>
<feature type="transmembrane region" description="Helical" evidence="10">
    <location>
        <begin position="631"/>
        <end position="650"/>
    </location>
</feature>
<feature type="chain" id="PRO_5039192362" evidence="11">
    <location>
        <begin position="18"/>
        <end position="1371"/>
    </location>
</feature>
<comment type="similarity">
    <text evidence="2">Belongs to the leucine-binding protein family.</text>
</comment>
<evidence type="ECO:0000313" key="14">
    <source>
        <dbReference type="Proteomes" id="UP000319825"/>
    </source>
</evidence>
<keyword evidence="6 11" id="KW-0732">Signal</keyword>
<feature type="transmembrane region" description="Helical" evidence="10">
    <location>
        <begin position="742"/>
        <end position="766"/>
    </location>
</feature>
<evidence type="ECO:0000259" key="12">
    <source>
        <dbReference type="PROSITE" id="PS50850"/>
    </source>
</evidence>
<feature type="compositionally biased region" description="Basic and acidic residues" evidence="9">
    <location>
        <begin position="1231"/>
        <end position="1242"/>
    </location>
</feature>
<feature type="transmembrane region" description="Helical" evidence="10">
    <location>
        <begin position="778"/>
        <end position="798"/>
    </location>
</feature>
<dbReference type="InterPro" id="IPR011701">
    <property type="entry name" value="MFS"/>
</dbReference>
<proteinExistence type="inferred from homology"/>
<evidence type="ECO:0000313" key="13">
    <source>
        <dbReference type="EMBL" id="TWH69442.1"/>
    </source>
</evidence>
<dbReference type="CDD" id="cd17321">
    <property type="entry name" value="MFS_MMR_MDR_like"/>
    <property type="match status" value="1"/>
</dbReference>
<dbReference type="InterPro" id="IPR004638">
    <property type="entry name" value="EmrB-like"/>
</dbReference>
<gene>
    <name evidence="13" type="ORF">JD77_04451</name>
</gene>
<feature type="transmembrane region" description="Helical" evidence="10">
    <location>
        <begin position="588"/>
        <end position="611"/>
    </location>
</feature>
<dbReference type="InterPro" id="IPR028082">
    <property type="entry name" value="Peripla_BP_I"/>
</dbReference>
<dbReference type="GO" id="GO:0005886">
    <property type="term" value="C:plasma membrane"/>
    <property type="evidence" value="ECO:0007669"/>
    <property type="project" value="UniProtKB-SubCell"/>
</dbReference>
<feature type="transmembrane region" description="Helical" evidence="10">
    <location>
        <begin position="909"/>
        <end position="930"/>
    </location>
</feature>
<keyword evidence="4" id="KW-1003">Cell membrane</keyword>
<dbReference type="Gene3D" id="3.40.50.2300">
    <property type="match status" value="2"/>
</dbReference>
<keyword evidence="7 10" id="KW-1133">Transmembrane helix</keyword>
<feature type="transmembrane region" description="Helical" evidence="10">
    <location>
        <begin position="877"/>
        <end position="897"/>
    </location>
</feature>
<feature type="transmembrane region" description="Helical" evidence="10">
    <location>
        <begin position="979"/>
        <end position="1000"/>
    </location>
</feature>
<feature type="compositionally biased region" description="Basic and acidic residues" evidence="9">
    <location>
        <begin position="1261"/>
        <end position="1272"/>
    </location>
</feature>
<dbReference type="InterPro" id="IPR028081">
    <property type="entry name" value="Leu-bd"/>
</dbReference>
<dbReference type="GO" id="GO:0022857">
    <property type="term" value="F:transmembrane transporter activity"/>
    <property type="evidence" value="ECO:0007669"/>
    <property type="project" value="InterPro"/>
</dbReference>
<dbReference type="PANTHER" id="PTHR42718:SF42">
    <property type="entry name" value="EXPORT PROTEIN"/>
    <property type="match status" value="1"/>
</dbReference>
<dbReference type="PROSITE" id="PS50850">
    <property type="entry name" value="MFS"/>
    <property type="match status" value="1"/>
</dbReference>
<evidence type="ECO:0000256" key="5">
    <source>
        <dbReference type="ARBA" id="ARBA00022692"/>
    </source>
</evidence>
<dbReference type="Gene3D" id="1.20.1250.20">
    <property type="entry name" value="MFS general substrate transporter like domains"/>
    <property type="match status" value="1"/>
</dbReference>
<evidence type="ECO:0000256" key="8">
    <source>
        <dbReference type="ARBA" id="ARBA00023136"/>
    </source>
</evidence>
<comment type="subcellular location">
    <subcellularLocation>
        <location evidence="1">Cell membrane</location>
        <topology evidence="1">Multi-pass membrane protein</topology>
    </subcellularLocation>
</comment>
<dbReference type="EMBL" id="VLKE01000001">
    <property type="protein sequence ID" value="TWH69442.1"/>
    <property type="molecule type" value="Genomic_DNA"/>
</dbReference>
<dbReference type="Proteomes" id="UP000319825">
    <property type="component" value="Unassembled WGS sequence"/>
</dbReference>
<feature type="transmembrane region" description="Helical" evidence="10">
    <location>
        <begin position="804"/>
        <end position="825"/>
    </location>
</feature>
<evidence type="ECO:0000256" key="6">
    <source>
        <dbReference type="ARBA" id="ARBA00022729"/>
    </source>
</evidence>
<dbReference type="Gene3D" id="1.20.1720.10">
    <property type="entry name" value="Multidrug resistance protein D"/>
    <property type="match status" value="1"/>
</dbReference>
<feature type="transmembrane region" description="Helical" evidence="10">
    <location>
        <begin position="936"/>
        <end position="958"/>
    </location>
</feature>
<evidence type="ECO:0000256" key="3">
    <source>
        <dbReference type="ARBA" id="ARBA00022448"/>
    </source>
</evidence>
<feature type="compositionally biased region" description="Basic residues" evidence="9">
    <location>
        <begin position="1124"/>
        <end position="1139"/>
    </location>
</feature>
<feature type="compositionally biased region" description="Basic and acidic residues" evidence="9">
    <location>
        <begin position="1140"/>
        <end position="1175"/>
    </location>
</feature>
<feature type="transmembrane region" description="Helical" evidence="10">
    <location>
        <begin position="684"/>
        <end position="705"/>
    </location>
</feature>
<feature type="compositionally biased region" description="Polar residues" evidence="9">
    <location>
        <begin position="1334"/>
        <end position="1345"/>
    </location>
</feature>